<dbReference type="PANTHER" id="PTHR10039:SF5">
    <property type="entry name" value="NACHT DOMAIN-CONTAINING PROTEIN"/>
    <property type="match status" value="1"/>
</dbReference>
<reference evidence="5" key="1">
    <citation type="submission" date="2023-06" db="EMBL/GenBank/DDBJ databases">
        <title>Genome-scale phylogeny and comparative genomics of the fungal order Sordariales.</title>
        <authorList>
            <consortium name="Lawrence Berkeley National Laboratory"/>
            <person name="Hensen N."/>
            <person name="Bonometti L."/>
            <person name="Westerberg I."/>
            <person name="Brannstrom I.O."/>
            <person name="Guillou S."/>
            <person name="Cros-Aarteil S."/>
            <person name="Calhoun S."/>
            <person name="Haridas S."/>
            <person name="Kuo A."/>
            <person name="Mondo S."/>
            <person name="Pangilinan J."/>
            <person name="Riley R."/>
            <person name="Labutti K."/>
            <person name="Andreopoulos B."/>
            <person name="Lipzen A."/>
            <person name="Chen C."/>
            <person name="Yanf M."/>
            <person name="Daum C."/>
            <person name="Ng V."/>
            <person name="Clum A."/>
            <person name="Steindorff A."/>
            <person name="Ohm R."/>
            <person name="Martin F."/>
            <person name="Silar P."/>
            <person name="Natvig D."/>
            <person name="Lalanne C."/>
            <person name="Gautier V."/>
            <person name="Ament-Velasquez S.L."/>
            <person name="Kruys A."/>
            <person name="Hutchinson M.I."/>
            <person name="Powell A.J."/>
            <person name="Barry K."/>
            <person name="Miller A.N."/>
            <person name="Grigoriev I.V."/>
            <person name="Debuchy R."/>
            <person name="Gladieux P."/>
            <person name="Thoren M.H."/>
            <person name="Johannesson H."/>
        </authorList>
    </citation>
    <scope>NUCLEOTIDE SEQUENCE</scope>
    <source>
        <strain evidence="5">CBS 606.72</strain>
    </source>
</reference>
<dbReference type="SUPFAM" id="SSF53474">
    <property type="entry name" value="alpha/beta-Hydrolases"/>
    <property type="match status" value="1"/>
</dbReference>
<name>A0AA39WS40_9PEZI</name>
<dbReference type="SUPFAM" id="SSF48403">
    <property type="entry name" value="Ankyrin repeat"/>
    <property type="match status" value="1"/>
</dbReference>
<dbReference type="InterPro" id="IPR056884">
    <property type="entry name" value="NPHP3-like_N"/>
</dbReference>
<keyword evidence="6" id="KW-1185">Reference proteome</keyword>
<feature type="region of interest" description="Disordered" evidence="3">
    <location>
        <begin position="33"/>
        <end position="68"/>
    </location>
</feature>
<feature type="compositionally biased region" description="Polar residues" evidence="3">
    <location>
        <begin position="1188"/>
        <end position="1206"/>
    </location>
</feature>
<evidence type="ECO:0000259" key="4">
    <source>
        <dbReference type="Pfam" id="PF24883"/>
    </source>
</evidence>
<proteinExistence type="predicted"/>
<feature type="region of interest" description="Disordered" evidence="3">
    <location>
        <begin position="1137"/>
        <end position="1209"/>
    </location>
</feature>
<accession>A0AA39WS40</accession>
<feature type="repeat" description="ANK" evidence="2">
    <location>
        <begin position="1028"/>
        <end position="1060"/>
    </location>
</feature>
<dbReference type="SUPFAM" id="SSF52540">
    <property type="entry name" value="P-loop containing nucleoside triphosphate hydrolases"/>
    <property type="match status" value="1"/>
</dbReference>
<keyword evidence="2" id="KW-0040">ANK repeat</keyword>
<keyword evidence="1" id="KW-0677">Repeat</keyword>
<dbReference type="Gene3D" id="1.25.40.20">
    <property type="entry name" value="Ankyrin repeat-containing domain"/>
    <property type="match status" value="1"/>
</dbReference>
<evidence type="ECO:0000313" key="6">
    <source>
        <dbReference type="Proteomes" id="UP001175000"/>
    </source>
</evidence>
<dbReference type="AlphaFoldDB" id="A0AA39WS40"/>
<feature type="repeat" description="ANK" evidence="2">
    <location>
        <begin position="1061"/>
        <end position="1094"/>
    </location>
</feature>
<feature type="repeat" description="ANK" evidence="2">
    <location>
        <begin position="962"/>
        <end position="994"/>
    </location>
</feature>
<dbReference type="PROSITE" id="PS50088">
    <property type="entry name" value="ANK_REPEAT"/>
    <property type="match status" value="4"/>
</dbReference>
<dbReference type="EMBL" id="JAULSU010000004">
    <property type="protein sequence ID" value="KAK0620578.1"/>
    <property type="molecule type" value="Genomic_DNA"/>
</dbReference>
<dbReference type="PANTHER" id="PTHR10039">
    <property type="entry name" value="AMELOGENIN"/>
    <property type="match status" value="1"/>
</dbReference>
<evidence type="ECO:0000256" key="2">
    <source>
        <dbReference type="PROSITE-ProRule" id="PRU00023"/>
    </source>
</evidence>
<dbReference type="Pfam" id="PF24883">
    <property type="entry name" value="NPHP3_N"/>
    <property type="match status" value="1"/>
</dbReference>
<protein>
    <recommendedName>
        <fullName evidence="4">Nephrocystin 3-like N-terminal domain-containing protein</fullName>
    </recommendedName>
</protein>
<feature type="compositionally biased region" description="Basic and acidic residues" evidence="3">
    <location>
        <begin position="1172"/>
        <end position="1184"/>
    </location>
</feature>
<dbReference type="Pfam" id="PF12796">
    <property type="entry name" value="Ank_2"/>
    <property type="match status" value="1"/>
</dbReference>
<dbReference type="InterPro" id="IPR029058">
    <property type="entry name" value="AB_hydrolase_fold"/>
</dbReference>
<dbReference type="InterPro" id="IPR002110">
    <property type="entry name" value="Ankyrin_rpt"/>
</dbReference>
<evidence type="ECO:0000256" key="1">
    <source>
        <dbReference type="ARBA" id="ARBA00022737"/>
    </source>
</evidence>
<dbReference type="Proteomes" id="UP001175000">
    <property type="component" value="Unassembled WGS sequence"/>
</dbReference>
<evidence type="ECO:0000313" key="5">
    <source>
        <dbReference type="EMBL" id="KAK0620578.1"/>
    </source>
</evidence>
<feature type="repeat" description="ANK" evidence="2">
    <location>
        <begin position="995"/>
        <end position="1027"/>
    </location>
</feature>
<dbReference type="Gene3D" id="3.40.50.300">
    <property type="entry name" value="P-loop containing nucleotide triphosphate hydrolases"/>
    <property type="match status" value="1"/>
</dbReference>
<feature type="domain" description="Nephrocystin 3-like N-terminal" evidence="4">
    <location>
        <begin position="335"/>
        <end position="524"/>
    </location>
</feature>
<dbReference type="PROSITE" id="PS50297">
    <property type="entry name" value="ANK_REP_REGION"/>
    <property type="match status" value="3"/>
</dbReference>
<evidence type="ECO:0000256" key="3">
    <source>
        <dbReference type="SAM" id="MobiDB-lite"/>
    </source>
</evidence>
<dbReference type="InterPro" id="IPR036770">
    <property type="entry name" value="Ankyrin_rpt-contain_sf"/>
</dbReference>
<dbReference type="InterPro" id="IPR027417">
    <property type="entry name" value="P-loop_NTPase"/>
</dbReference>
<gene>
    <name evidence="5" type="ORF">B0T14DRAFT_457672</name>
</gene>
<dbReference type="Gene3D" id="3.40.50.1820">
    <property type="entry name" value="alpha/beta hydrolase"/>
    <property type="match status" value="1"/>
</dbReference>
<sequence>MVAPTGLSVLHDPPSGNTNVDIVFVHGLQGHPERTWRHDDGESSQDLPASSSSAPFSKRRRMDGNPSRDTNLTRAIFWPKDLLPRYCPAARILTFGYDSVITRGYLSVDRGSIFSHSRDLLHELLRHRVNGRCIIFVAHSLGGIIVKEVLRRSDSRIAEHRDILTSTTGVVFMGTPHRGSPGLASIGDAVRKVAQNILRMNTNEQVIRALGLNSPELELCRESFVALWQTHGFQVKSFQEARPLTGVKLGFLAEKVVPDTSSSLDDPREKIETIAANHMEMCRFSGMNDPGFVKVASVLREFSKFRPVETHCSQALSFPQMRYRESAIRDPLSKTCDWLFSHDVYQRWESRSDPTLRGRFLWVKGKPGTGKSTLMKQAVRRAKLREKTEAIVIGAFFFSARGTILERSPRGMMLTLCRDLFDRDDDFKTHVIRHYKSQWELHPDRGMAEVPTAGWWSPDEEELQNLFMSGLSCRPNSAPPVVLFIDALDECEGNGARGVVRYLVTLLEAAETAGQRLELCLSSRHYPTITTARSVDIFVEDGNPDDILLYIRSKIPNGIMPDSRAVDILRNLILEKSSGIFLWVVMVIDDVLRDVDEGKAASEIEQSLEEVPGDLLPLFSTLIGTIRPNERPAAVRLIQWILLSNTAIPLKSLHAILVCSDDTIQTLNAGYGEQPRNSLELSLVWDIDLERMKRNICSISRGLIEVKVDRLGTHIVQFIHESVREFFFTEGHLLFQSPNFLNIGRLMIIKTLAHALCLPRLIKSHRLFDQSQGSRFGASLDIEFLWYLAAEKLRQQAIEARQNVMLPVPIIHLAGRVTAILARRGASSQRRPRWRSLLREAEQVAQVRGHGMGPHIECDNQLTSCAVTLALACSRLVSALEHNQSVENSSSIAGFPFPVLEATHMDWKTPPYSNHDGIQAAYFGSSDTPFELQLRQRKEHEAVAKLRRLASIVPKLDLADNEGNTVLHTASWLGMTAIVKMLLDYGCSPNVLNYYEMSPLLLACQYGHLEVVRLLLEAGADPGMRGPEGYTPLHLAVESSNSGVVDLLITHGADILATDSHRSTPLHVASKFQACERVKNALIRVGADRDAVDKDFLTPIQISLFYGFSDGLIISGAHINGDRMLSSAIGNKNKKRRYDGSIEVPPSAWEPPPRPKSSLSHQAIIRAAAPDSEIRPAAEGKTDIDSATGGSPSNQTEATNISTENPSLKAPQAVLGQNSVFFLPRRDYHSWGGGNAGYGG</sequence>
<comment type="caution">
    <text evidence="5">The sequence shown here is derived from an EMBL/GenBank/DDBJ whole genome shotgun (WGS) entry which is preliminary data.</text>
</comment>
<organism evidence="5 6">
    <name type="scientific">Immersiella caudata</name>
    <dbReference type="NCBI Taxonomy" id="314043"/>
    <lineage>
        <taxon>Eukaryota</taxon>
        <taxon>Fungi</taxon>
        <taxon>Dikarya</taxon>
        <taxon>Ascomycota</taxon>
        <taxon>Pezizomycotina</taxon>
        <taxon>Sordariomycetes</taxon>
        <taxon>Sordariomycetidae</taxon>
        <taxon>Sordariales</taxon>
        <taxon>Lasiosphaeriaceae</taxon>
        <taxon>Immersiella</taxon>
    </lineage>
</organism>
<dbReference type="SMART" id="SM00248">
    <property type="entry name" value="ANK"/>
    <property type="match status" value="4"/>
</dbReference>